<dbReference type="EMBL" id="CP071706">
    <property type="protein sequence ID" value="QWE81315.1"/>
    <property type="molecule type" value="Genomic_DNA"/>
</dbReference>
<evidence type="ECO:0000313" key="2">
    <source>
        <dbReference type="Proteomes" id="UP000027121"/>
    </source>
</evidence>
<dbReference type="KEGG" id="pdw:BV82_14520"/>
<dbReference type="Proteomes" id="UP000027121">
    <property type="component" value="Chromosome"/>
</dbReference>
<gene>
    <name evidence="1" type="ORF">BV82_14520</name>
</gene>
<protein>
    <submittedName>
        <fullName evidence="1">Uncharacterized protein</fullName>
    </submittedName>
</protein>
<reference evidence="1 2" key="1">
    <citation type="journal article" date="2014" name="Genome Announc.">
        <title>Genome Sequence of Pseudomonas sp. Strain P482, a Tomato Rhizosphere Isolate with Broad-Spectrum Antimicrobial Activity.</title>
        <authorList>
            <person name="Krzyzanowska D.M."/>
            <person name="Ossowicki A."/>
            <person name="Jafra S."/>
        </authorList>
    </citation>
    <scope>NUCLEOTIDE SEQUENCE [LARGE SCALE GENOMIC DNA]</scope>
    <source>
        <strain evidence="1 2">P482</strain>
    </source>
</reference>
<accession>A0AAQ0DND1</accession>
<sequence length="64" mass="7586">MNIYIESHPRQNRWWVHLDVWRVSFQSLEEATTFVDRLHARVNAPHSLTMLAERAQVVGKSTLR</sequence>
<name>A0AAQ0DND1_9PSED</name>
<evidence type="ECO:0000313" key="1">
    <source>
        <dbReference type="EMBL" id="QWE81315.1"/>
    </source>
</evidence>
<proteinExistence type="predicted"/>
<reference evidence="1 2" key="2">
    <citation type="journal article" date="2016" name="Front. Microbiol.">
        <title>When Genome-Based Approach Meets the 'Old but Good': Revealing Genes Involved in the Antibacterial Activity of Pseudomonas sp. P482 against Soft Rot Pathogens.</title>
        <authorList>
            <person name="Krzyzanowska D.M."/>
            <person name="Ossowicki A."/>
            <person name="Rajewska M."/>
            <person name="Maciag T."/>
            <person name="Jablonska M."/>
            <person name="Obuchowski M."/>
            <person name="Heeb S."/>
            <person name="Jafra S."/>
        </authorList>
    </citation>
    <scope>NUCLEOTIDE SEQUENCE [LARGE SCALE GENOMIC DNA]</scope>
    <source>
        <strain evidence="1 2">P482</strain>
    </source>
</reference>
<keyword evidence="2" id="KW-1185">Reference proteome</keyword>
<organism evidence="1 2">
    <name type="scientific">Pseudomonas donghuensis</name>
    <dbReference type="NCBI Taxonomy" id="1163398"/>
    <lineage>
        <taxon>Bacteria</taxon>
        <taxon>Pseudomonadati</taxon>
        <taxon>Pseudomonadota</taxon>
        <taxon>Gammaproteobacteria</taxon>
        <taxon>Pseudomonadales</taxon>
        <taxon>Pseudomonadaceae</taxon>
        <taxon>Pseudomonas</taxon>
    </lineage>
</organism>
<dbReference type="AlphaFoldDB" id="A0AAQ0DND1"/>
<dbReference type="GeneID" id="98283505"/>
<dbReference type="RefSeq" id="WP_081492750.1">
    <property type="nucleotide sequence ID" value="NZ_AJJP01000155.1"/>
</dbReference>